<organism evidence="1 2">
    <name type="scientific">Paraglomus occultum</name>
    <dbReference type="NCBI Taxonomy" id="144539"/>
    <lineage>
        <taxon>Eukaryota</taxon>
        <taxon>Fungi</taxon>
        <taxon>Fungi incertae sedis</taxon>
        <taxon>Mucoromycota</taxon>
        <taxon>Glomeromycotina</taxon>
        <taxon>Glomeromycetes</taxon>
        <taxon>Paraglomerales</taxon>
        <taxon>Paraglomeraceae</taxon>
        <taxon>Paraglomus</taxon>
    </lineage>
</organism>
<gene>
    <name evidence="1" type="ORF">POCULU_LOCUS9753</name>
</gene>
<proteinExistence type="predicted"/>
<name>A0A9N9DTZ6_9GLOM</name>
<dbReference type="Proteomes" id="UP000789572">
    <property type="component" value="Unassembled WGS sequence"/>
</dbReference>
<keyword evidence="2" id="KW-1185">Reference proteome</keyword>
<reference evidence="1" key="1">
    <citation type="submission" date="2021-06" db="EMBL/GenBank/DDBJ databases">
        <authorList>
            <person name="Kallberg Y."/>
            <person name="Tangrot J."/>
            <person name="Rosling A."/>
        </authorList>
    </citation>
    <scope>NUCLEOTIDE SEQUENCE</scope>
    <source>
        <strain evidence="1">IA702</strain>
    </source>
</reference>
<evidence type="ECO:0000313" key="2">
    <source>
        <dbReference type="Proteomes" id="UP000789572"/>
    </source>
</evidence>
<feature type="non-terminal residue" evidence="1">
    <location>
        <position position="53"/>
    </location>
</feature>
<accession>A0A9N9DTZ6</accession>
<evidence type="ECO:0000313" key="1">
    <source>
        <dbReference type="EMBL" id="CAG8647299.1"/>
    </source>
</evidence>
<protein>
    <submittedName>
        <fullName evidence="1">897_t:CDS:1</fullName>
    </submittedName>
</protein>
<dbReference type="AlphaFoldDB" id="A0A9N9DTZ6"/>
<sequence length="53" mass="5699">VPNPDVHPLILTSQADVARIRHPGETAIYRSNLALHGMALLSNPEKGVKTIAD</sequence>
<dbReference type="EMBL" id="CAJVPJ010004006">
    <property type="protein sequence ID" value="CAG8647299.1"/>
    <property type="molecule type" value="Genomic_DNA"/>
</dbReference>
<feature type="non-terminal residue" evidence="1">
    <location>
        <position position="1"/>
    </location>
</feature>
<dbReference type="OrthoDB" id="1700726at2759"/>
<comment type="caution">
    <text evidence="1">The sequence shown here is derived from an EMBL/GenBank/DDBJ whole genome shotgun (WGS) entry which is preliminary data.</text>
</comment>